<accession>A0A7H9B536</accession>
<dbReference type="RefSeq" id="XP_037145521.1">
    <property type="nucleotide sequence ID" value="XM_037289626.1"/>
</dbReference>
<gene>
    <name evidence="1" type="ORF">HG535_0F03060</name>
</gene>
<dbReference type="Proteomes" id="UP000509704">
    <property type="component" value="Chromosome 6"/>
</dbReference>
<dbReference type="InterPro" id="IPR011012">
    <property type="entry name" value="Longin-like_dom_sf"/>
</dbReference>
<name>A0A7H9B536_ZYGMR</name>
<sequence length="176" mass="20126">MPQYFAILGKSDNPVYEAEFTTQQGQQGQLQKGFPQHLKELNPFIMHASLDIIEDLQWKLNSNVQHGTNNSGFGSFLRSKNVNVTDNCYLGKVDHFYGLAITAYLTFSGMKFVMIHGNLDKNSTQVDDNAVKSFYQEVHELYIKTLMNPFYKINDPITSAAFDTRVRSLARKYLNK</sequence>
<reference evidence="1 2" key="1">
    <citation type="submission" date="2020-07" db="EMBL/GenBank/DDBJ databases">
        <title>The yeast mating-type switching endonuclease HO is a domesticated member of an unorthodox homing genetic element family.</title>
        <authorList>
            <person name="Coughlan A.Y."/>
            <person name="Lombardi L."/>
            <person name="Braun-Galleani S."/>
            <person name="Martos A.R."/>
            <person name="Galeote V."/>
            <person name="Bigey F."/>
            <person name="Dequin S."/>
            <person name="Byrne K.P."/>
            <person name="Wolfe K.H."/>
        </authorList>
    </citation>
    <scope>NUCLEOTIDE SEQUENCE [LARGE SCALE GENOMIC DNA]</scope>
    <source>
        <strain evidence="1 2">NRRL Y-6702</strain>
    </source>
</reference>
<dbReference type="InterPro" id="IPR006722">
    <property type="entry name" value="Sedlin"/>
</dbReference>
<proteinExistence type="predicted"/>
<evidence type="ECO:0008006" key="3">
    <source>
        <dbReference type="Google" id="ProtNLM"/>
    </source>
</evidence>
<dbReference type="Pfam" id="PF04628">
    <property type="entry name" value="Sedlin_N"/>
    <property type="match status" value="1"/>
</dbReference>
<dbReference type="AlphaFoldDB" id="A0A7H9B536"/>
<dbReference type="OrthoDB" id="10252102at2759"/>
<dbReference type="SUPFAM" id="SSF64356">
    <property type="entry name" value="SNARE-like"/>
    <property type="match status" value="1"/>
</dbReference>
<organism evidence="1 2">
    <name type="scientific">Zygotorulaspora mrakii</name>
    <name type="common">Zygosaccharomyces mrakii</name>
    <dbReference type="NCBI Taxonomy" id="42260"/>
    <lineage>
        <taxon>Eukaryota</taxon>
        <taxon>Fungi</taxon>
        <taxon>Dikarya</taxon>
        <taxon>Ascomycota</taxon>
        <taxon>Saccharomycotina</taxon>
        <taxon>Saccharomycetes</taxon>
        <taxon>Saccharomycetales</taxon>
        <taxon>Saccharomycetaceae</taxon>
        <taxon>Zygotorulaspora</taxon>
    </lineage>
</organism>
<evidence type="ECO:0000313" key="2">
    <source>
        <dbReference type="Proteomes" id="UP000509704"/>
    </source>
</evidence>
<evidence type="ECO:0000313" key="1">
    <source>
        <dbReference type="EMBL" id="QLG73795.1"/>
    </source>
</evidence>
<dbReference type="GO" id="GO:0005737">
    <property type="term" value="C:cytoplasm"/>
    <property type="evidence" value="ECO:0007669"/>
    <property type="project" value="GOC"/>
</dbReference>
<dbReference type="GeneID" id="59237554"/>
<dbReference type="GO" id="GO:0006888">
    <property type="term" value="P:endoplasmic reticulum to Golgi vesicle-mediated transport"/>
    <property type="evidence" value="ECO:0007669"/>
    <property type="project" value="InterPro"/>
</dbReference>
<keyword evidence="2" id="KW-1185">Reference proteome</keyword>
<dbReference type="KEGG" id="zmk:HG535_0F03060"/>
<dbReference type="PANTHER" id="PTHR12403">
    <property type="entry name" value="TRAFFICKING PROTEIN PARTICLE COMPLEX SUBUNIT 2"/>
    <property type="match status" value="1"/>
</dbReference>
<dbReference type="Gene3D" id="3.30.450.70">
    <property type="match status" value="1"/>
</dbReference>
<dbReference type="EMBL" id="CP058609">
    <property type="protein sequence ID" value="QLG73795.1"/>
    <property type="molecule type" value="Genomic_DNA"/>
</dbReference>
<dbReference type="CDD" id="cd14825">
    <property type="entry name" value="TRAPPC2_sedlin"/>
    <property type="match status" value="1"/>
</dbReference>
<protein>
    <recommendedName>
        <fullName evidence="3">Trafficking protein particle complex subunit</fullName>
    </recommendedName>
</protein>